<dbReference type="InterPro" id="IPR000330">
    <property type="entry name" value="SNF2_N"/>
</dbReference>
<sequence length="90" mass="10271">MILADEMGLGKTCQAITFLDKLFSAGRKFLILAPLSVQYHWKQEFVNSLMHLDRLAVDLTDTEGRQGMTGAYDAADFDTEDFRILGYYRD</sequence>
<organism evidence="4">
    <name type="scientific">Soboliphyme baturini</name>
    <dbReference type="NCBI Taxonomy" id="241478"/>
    <lineage>
        <taxon>Eukaryota</taxon>
        <taxon>Metazoa</taxon>
        <taxon>Ecdysozoa</taxon>
        <taxon>Nematoda</taxon>
        <taxon>Enoplea</taxon>
        <taxon>Dorylaimia</taxon>
        <taxon>Dioctophymatida</taxon>
        <taxon>Dioctophymatoidea</taxon>
        <taxon>Soboliphymatidae</taxon>
        <taxon>Soboliphyme</taxon>
    </lineage>
</organism>
<feature type="domain" description="SNF2 N-terminal" evidence="1">
    <location>
        <begin position="2"/>
        <end position="65"/>
    </location>
</feature>
<proteinExistence type="predicted"/>
<evidence type="ECO:0000259" key="1">
    <source>
        <dbReference type="Pfam" id="PF00176"/>
    </source>
</evidence>
<dbReference type="Gene3D" id="3.40.50.10810">
    <property type="entry name" value="Tandem AAA-ATPase domain"/>
    <property type="match status" value="1"/>
</dbReference>
<gene>
    <name evidence="2" type="ORF">SBAD_LOCUS8338</name>
</gene>
<dbReference type="Proteomes" id="UP000270296">
    <property type="component" value="Unassembled WGS sequence"/>
</dbReference>
<dbReference type="SUPFAM" id="SSF52540">
    <property type="entry name" value="P-loop containing nucleoside triphosphate hydrolases"/>
    <property type="match status" value="1"/>
</dbReference>
<accession>A0A183IXI9</accession>
<evidence type="ECO:0000313" key="2">
    <source>
        <dbReference type="EMBL" id="VDP16595.1"/>
    </source>
</evidence>
<dbReference type="GO" id="GO:0005524">
    <property type="term" value="F:ATP binding"/>
    <property type="evidence" value="ECO:0007669"/>
    <property type="project" value="InterPro"/>
</dbReference>
<dbReference type="InterPro" id="IPR038718">
    <property type="entry name" value="SNF2-like_sf"/>
</dbReference>
<dbReference type="EMBL" id="UZAM01011495">
    <property type="protein sequence ID" value="VDP16595.1"/>
    <property type="molecule type" value="Genomic_DNA"/>
</dbReference>
<keyword evidence="3" id="KW-1185">Reference proteome</keyword>
<dbReference type="InterPro" id="IPR027417">
    <property type="entry name" value="P-loop_NTPase"/>
</dbReference>
<name>A0A183IXI9_9BILA</name>
<dbReference type="PANTHER" id="PTHR10799">
    <property type="entry name" value="SNF2/RAD54 HELICASE FAMILY"/>
    <property type="match status" value="1"/>
</dbReference>
<evidence type="ECO:0000313" key="4">
    <source>
        <dbReference type="WBParaSite" id="SBAD_0000864601-mRNA-1"/>
    </source>
</evidence>
<dbReference type="AlphaFoldDB" id="A0A183IXI9"/>
<reference evidence="2 3" key="2">
    <citation type="submission" date="2018-11" db="EMBL/GenBank/DDBJ databases">
        <authorList>
            <consortium name="Pathogen Informatics"/>
        </authorList>
    </citation>
    <scope>NUCLEOTIDE SEQUENCE [LARGE SCALE GENOMIC DNA]</scope>
</reference>
<reference evidence="4" key="1">
    <citation type="submission" date="2016-06" db="UniProtKB">
        <authorList>
            <consortium name="WormBaseParasite"/>
        </authorList>
    </citation>
    <scope>IDENTIFICATION</scope>
</reference>
<dbReference type="Pfam" id="PF00176">
    <property type="entry name" value="SNF2-rel_dom"/>
    <property type="match status" value="1"/>
</dbReference>
<dbReference type="WBParaSite" id="SBAD_0000864601-mRNA-1">
    <property type="protein sequence ID" value="SBAD_0000864601-mRNA-1"/>
    <property type="gene ID" value="SBAD_0000864601"/>
</dbReference>
<evidence type="ECO:0000313" key="3">
    <source>
        <dbReference type="Proteomes" id="UP000270296"/>
    </source>
</evidence>
<protein>
    <submittedName>
        <fullName evidence="4">SNF2_N domain-containing protein</fullName>
    </submittedName>
</protein>